<dbReference type="PROSITE" id="PS50943">
    <property type="entry name" value="HTH_CROC1"/>
    <property type="match status" value="1"/>
</dbReference>
<name>A0A9X4NFU0_9LACT</name>
<dbReference type="Gene3D" id="1.10.260.40">
    <property type="entry name" value="lambda repressor-like DNA-binding domains"/>
    <property type="match status" value="1"/>
</dbReference>
<evidence type="ECO:0000256" key="1">
    <source>
        <dbReference type="ARBA" id="ARBA00023125"/>
    </source>
</evidence>
<dbReference type="RefSeq" id="WP_136122622.1">
    <property type="nucleotide sequence ID" value="NZ_JAOWLP010000016.1"/>
</dbReference>
<accession>A0A9X4NFU0</accession>
<dbReference type="AlphaFoldDB" id="A0A9X4NFU0"/>
<sequence>MGIEYFGDKLKTLRKSKKLTQAELADRLEISKSSVTSYEQGRIYPSLEIFSKICEVLSVSSDYLLGISDELPIKLSIAGLSDEEMRLLLQFLNLMEQNRIPRNE</sequence>
<reference evidence="2" key="2">
    <citation type="journal article" date="2023" name="Food Microbiol.">
        <title>Evaluation of the fermentation potential of lactic acid bacteria isolated from herbs, fruits and vegetables as starter cultures in nut-based milk alternatives.</title>
        <authorList>
            <person name="Huang W."/>
            <person name="Dong A."/>
            <person name="Pham H.T."/>
            <person name="Zhou C."/>
            <person name="Huo Z."/>
            <person name="Watjen A.P."/>
            <person name="Prakash S."/>
            <person name="Bang-Berthelsen C.H."/>
            <person name="Turner M.S."/>
        </authorList>
    </citation>
    <scope>NUCLEOTIDE SEQUENCE</scope>
    <source>
        <strain evidence="2">581</strain>
    </source>
</reference>
<dbReference type="InterPro" id="IPR001387">
    <property type="entry name" value="Cro/C1-type_HTH"/>
</dbReference>
<dbReference type="Proteomes" id="UP001152656">
    <property type="component" value="Unassembled WGS sequence"/>
</dbReference>
<reference evidence="2" key="1">
    <citation type="submission" date="2022-10" db="EMBL/GenBank/DDBJ databases">
        <authorList>
            <person name="Turner M.S."/>
            <person name="Huang W."/>
        </authorList>
    </citation>
    <scope>NUCLEOTIDE SEQUENCE</scope>
    <source>
        <strain evidence="2">581</strain>
    </source>
</reference>
<dbReference type="CDD" id="cd00093">
    <property type="entry name" value="HTH_XRE"/>
    <property type="match status" value="1"/>
</dbReference>
<proteinExistence type="predicted"/>
<evidence type="ECO:0000313" key="2">
    <source>
        <dbReference type="EMBL" id="MDG4982353.1"/>
    </source>
</evidence>
<organism evidence="2 3">
    <name type="scientific">Lactococcus lactis</name>
    <dbReference type="NCBI Taxonomy" id="1358"/>
    <lineage>
        <taxon>Bacteria</taxon>
        <taxon>Bacillati</taxon>
        <taxon>Bacillota</taxon>
        <taxon>Bacilli</taxon>
        <taxon>Lactobacillales</taxon>
        <taxon>Streptococcaceae</taxon>
        <taxon>Lactococcus</taxon>
    </lineage>
</organism>
<dbReference type="SUPFAM" id="SSF47413">
    <property type="entry name" value="lambda repressor-like DNA-binding domains"/>
    <property type="match status" value="1"/>
</dbReference>
<comment type="caution">
    <text evidence="2">The sequence shown here is derived from an EMBL/GenBank/DDBJ whole genome shotgun (WGS) entry which is preliminary data.</text>
</comment>
<dbReference type="GO" id="GO:0003677">
    <property type="term" value="F:DNA binding"/>
    <property type="evidence" value="ECO:0007669"/>
    <property type="project" value="UniProtKB-KW"/>
</dbReference>
<gene>
    <name evidence="2" type="ORF">OGZ39_11965</name>
</gene>
<dbReference type="PANTHER" id="PTHR46558:SF11">
    <property type="entry name" value="HTH-TYPE TRANSCRIPTIONAL REGULATOR XRE"/>
    <property type="match status" value="1"/>
</dbReference>
<dbReference type="EMBL" id="JAOWLP010000016">
    <property type="protein sequence ID" value="MDG4982353.1"/>
    <property type="molecule type" value="Genomic_DNA"/>
</dbReference>
<protein>
    <submittedName>
        <fullName evidence="2">Helix-turn-helix domain-containing protein</fullName>
    </submittedName>
</protein>
<evidence type="ECO:0000313" key="3">
    <source>
        <dbReference type="Proteomes" id="UP001152656"/>
    </source>
</evidence>
<dbReference type="SMART" id="SM00530">
    <property type="entry name" value="HTH_XRE"/>
    <property type="match status" value="1"/>
</dbReference>
<keyword evidence="1" id="KW-0238">DNA-binding</keyword>
<dbReference type="Pfam" id="PF01381">
    <property type="entry name" value="HTH_3"/>
    <property type="match status" value="1"/>
</dbReference>
<dbReference type="InterPro" id="IPR010982">
    <property type="entry name" value="Lambda_DNA-bd_dom_sf"/>
</dbReference>
<dbReference type="PANTHER" id="PTHR46558">
    <property type="entry name" value="TRACRIPTIONAL REGULATORY PROTEIN-RELATED-RELATED"/>
    <property type="match status" value="1"/>
</dbReference>